<comment type="caution">
    <text evidence="8">The sequence shown here is derived from an EMBL/GenBank/DDBJ whole genome shotgun (WGS) entry which is preliminary data.</text>
</comment>
<feature type="transmembrane region" description="Helical" evidence="6">
    <location>
        <begin position="77"/>
        <end position="95"/>
    </location>
</feature>
<keyword evidence="4 6" id="KW-1133">Transmembrane helix</keyword>
<sequence length="299" mass="33065">MHDMPQNLQSMRNAKIFSFIAAACSASVGIFSKGAFNSGLEPMHVAFYKTLLAFIIVSIFVLLSSNFRNDVLSMAKNAMRISLCAFFGIFILYNFETLAYAYEYISTVTFILLSTCTITTIIFSCTLLSEKIGMCNVFSSAFCLIGLWLLFNNPNISLANMGGILATIAGIGYGLFLVLTKKYAISCSIFAYLWWLLGFGTLFLAFPFLLNNPSIPSLRSLIFISPLSVFPTILGFYCTTKALTYTKVSKIQIYELAEPIFASLFAFIIFGEHPSMTTIAGGIFILFAIYHEQLSVSSI</sequence>
<evidence type="ECO:0000259" key="7">
    <source>
        <dbReference type="Pfam" id="PF00892"/>
    </source>
</evidence>
<evidence type="ECO:0000313" key="9">
    <source>
        <dbReference type="Proteomes" id="UP000664414"/>
    </source>
</evidence>
<dbReference type="Pfam" id="PF00892">
    <property type="entry name" value="EamA"/>
    <property type="match status" value="2"/>
</dbReference>
<keyword evidence="5 6" id="KW-0472">Membrane</keyword>
<dbReference type="AlphaFoldDB" id="A0A8J7PMB1"/>
<feature type="domain" description="EamA" evidence="7">
    <location>
        <begin position="161"/>
        <end position="290"/>
    </location>
</feature>
<evidence type="ECO:0000313" key="8">
    <source>
        <dbReference type="EMBL" id="MBN9413123.1"/>
    </source>
</evidence>
<dbReference type="InterPro" id="IPR000620">
    <property type="entry name" value="EamA_dom"/>
</dbReference>
<evidence type="ECO:0000256" key="3">
    <source>
        <dbReference type="ARBA" id="ARBA00022692"/>
    </source>
</evidence>
<feature type="transmembrane region" description="Helical" evidence="6">
    <location>
        <begin position="157"/>
        <end position="179"/>
    </location>
</feature>
<proteinExistence type="predicted"/>
<dbReference type="GO" id="GO:0005886">
    <property type="term" value="C:plasma membrane"/>
    <property type="evidence" value="ECO:0007669"/>
    <property type="project" value="UniProtKB-SubCell"/>
</dbReference>
<feature type="transmembrane region" description="Helical" evidence="6">
    <location>
        <begin position="132"/>
        <end position="151"/>
    </location>
</feature>
<dbReference type="InterPro" id="IPR037185">
    <property type="entry name" value="EmrE-like"/>
</dbReference>
<dbReference type="EMBL" id="JAFKGL010000017">
    <property type="protein sequence ID" value="MBN9413123.1"/>
    <property type="molecule type" value="Genomic_DNA"/>
</dbReference>
<gene>
    <name evidence="8" type="ORF">J0H12_04285</name>
</gene>
<evidence type="ECO:0000256" key="2">
    <source>
        <dbReference type="ARBA" id="ARBA00022475"/>
    </source>
</evidence>
<organism evidence="8 9">
    <name type="scientific">Candidatus Paracaedimonas acanthamoebae</name>
    <dbReference type="NCBI Taxonomy" id="244581"/>
    <lineage>
        <taxon>Bacteria</taxon>
        <taxon>Pseudomonadati</taxon>
        <taxon>Pseudomonadota</taxon>
        <taxon>Alphaproteobacteria</taxon>
        <taxon>Holosporales</taxon>
        <taxon>Caedimonadaceae</taxon>
        <taxon>Candidatus Paracaedimonas</taxon>
    </lineage>
</organism>
<dbReference type="PANTHER" id="PTHR32322">
    <property type="entry name" value="INNER MEMBRANE TRANSPORTER"/>
    <property type="match status" value="1"/>
</dbReference>
<evidence type="ECO:0000256" key="5">
    <source>
        <dbReference type="ARBA" id="ARBA00023136"/>
    </source>
</evidence>
<feature type="transmembrane region" description="Helical" evidence="6">
    <location>
        <begin position="101"/>
        <end position="125"/>
    </location>
</feature>
<feature type="transmembrane region" description="Helical" evidence="6">
    <location>
        <begin position="45"/>
        <end position="65"/>
    </location>
</feature>
<keyword evidence="2" id="KW-1003">Cell membrane</keyword>
<evidence type="ECO:0000256" key="6">
    <source>
        <dbReference type="SAM" id="Phobius"/>
    </source>
</evidence>
<feature type="transmembrane region" description="Helical" evidence="6">
    <location>
        <begin position="191"/>
        <end position="209"/>
    </location>
</feature>
<dbReference type="Proteomes" id="UP000664414">
    <property type="component" value="Unassembled WGS sequence"/>
</dbReference>
<dbReference type="InterPro" id="IPR050638">
    <property type="entry name" value="AA-Vitamin_Transporters"/>
</dbReference>
<feature type="transmembrane region" description="Helical" evidence="6">
    <location>
        <begin position="221"/>
        <end position="239"/>
    </location>
</feature>
<accession>A0A8J7PMB1</accession>
<evidence type="ECO:0000256" key="4">
    <source>
        <dbReference type="ARBA" id="ARBA00022989"/>
    </source>
</evidence>
<keyword evidence="3 6" id="KW-0812">Transmembrane</keyword>
<feature type="transmembrane region" description="Helical" evidence="6">
    <location>
        <begin position="260"/>
        <end position="290"/>
    </location>
</feature>
<feature type="domain" description="EamA" evidence="7">
    <location>
        <begin position="16"/>
        <end position="151"/>
    </location>
</feature>
<dbReference type="PANTHER" id="PTHR32322:SF18">
    <property type="entry name" value="S-ADENOSYLMETHIONINE_S-ADENOSYLHOMOCYSTEINE TRANSPORTER"/>
    <property type="match status" value="1"/>
</dbReference>
<dbReference type="SUPFAM" id="SSF103481">
    <property type="entry name" value="Multidrug resistance efflux transporter EmrE"/>
    <property type="match status" value="2"/>
</dbReference>
<reference evidence="8" key="1">
    <citation type="submission" date="2021-02" db="EMBL/GenBank/DDBJ databases">
        <title>Thiocyanate and organic carbon inputs drive convergent selection for specific autotrophic Afipia and Thiobacillus strains within complex microbiomes.</title>
        <authorList>
            <person name="Huddy R.J."/>
            <person name="Sachdeva R."/>
            <person name="Kadzinga F."/>
            <person name="Kantor R.S."/>
            <person name="Harrison S.T.L."/>
            <person name="Banfield J.F."/>
        </authorList>
    </citation>
    <scope>NUCLEOTIDE SEQUENCE</scope>
    <source>
        <strain evidence="8">SCN18_10_11_15_R4_P_38_20</strain>
    </source>
</reference>
<name>A0A8J7PMB1_9PROT</name>
<protein>
    <submittedName>
        <fullName evidence="8">EamA family transporter</fullName>
    </submittedName>
</protein>
<comment type="subcellular location">
    <subcellularLocation>
        <location evidence="1">Cell membrane</location>
        <topology evidence="1">Multi-pass membrane protein</topology>
    </subcellularLocation>
</comment>
<evidence type="ECO:0000256" key="1">
    <source>
        <dbReference type="ARBA" id="ARBA00004651"/>
    </source>
</evidence>